<dbReference type="Proteomes" id="UP000633263">
    <property type="component" value="Unassembled WGS sequence"/>
</dbReference>
<feature type="region of interest" description="Disordered" evidence="1">
    <location>
        <begin position="1"/>
        <end position="39"/>
    </location>
</feature>
<evidence type="ECO:0000313" key="2">
    <source>
        <dbReference type="EMBL" id="GGJ05401.1"/>
    </source>
</evidence>
<gene>
    <name evidence="2" type="ORF">GCM10009083_22820</name>
</gene>
<sequence>MPAYYSNRRDAPQEATQKGRDRDELQDVADVKDDQDVTATPARETIRSCLQGFLYWSTLRHPPVGVSGPPP</sequence>
<name>A0ABQ2CRB5_9GAMM</name>
<protein>
    <submittedName>
        <fullName evidence="2">Uncharacterized protein</fullName>
    </submittedName>
</protein>
<comment type="caution">
    <text evidence="2">The sequence shown here is derived from an EMBL/GenBank/DDBJ whole genome shotgun (WGS) entry which is preliminary data.</text>
</comment>
<accession>A0ABQ2CRB5</accession>
<evidence type="ECO:0000313" key="3">
    <source>
        <dbReference type="Proteomes" id="UP000633263"/>
    </source>
</evidence>
<evidence type="ECO:0000256" key="1">
    <source>
        <dbReference type="SAM" id="MobiDB-lite"/>
    </source>
</evidence>
<proteinExistence type="predicted"/>
<dbReference type="EMBL" id="BMNN01000005">
    <property type="protein sequence ID" value="GGJ05401.1"/>
    <property type="molecule type" value="Genomic_DNA"/>
</dbReference>
<keyword evidence="3" id="KW-1185">Reference proteome</keyword>
<organism evidence="2 3">
    <name type="scientific">Halopseudomonas pertucinogena</name>
    <dbReference type="NCBI Taxonomy" id="86175"/>
    <lineage>
        <taxon>Bacteria</taxon>
        <taxon>Pseudomonadati</taxon>
        <taxon>Pseudomonadota</taxon>
        <taxon>Gammaproteobacteria</taxon>
        <taxon>Pseudomonadales</taxon>
        <taxon>Pseudomonadaceae</taxon>
        <taxon>Halopseudomonas</taxon>
    </lineage>
</organism>
<feature type="compositionally biased region" description="Basic and acidic residues" evidence="1">
    <location>
        <begin position="7"/>
        <end position="35"/>
    </location>
</feature>
<reference evidence="3" key="1">
    <citation type="journal article" date="2019" name="Int. J. Syst. Evol. Microbiol.">
        <title>The Global Catalogue of Microorganisms (GCM) 10K type strain sequencing project: providing services to taxonomists for standard genome sequencing and annotation.</title>
        <authorList>
            <consortium name="The Broad Institute Genomics Platform"/>
            <consortium name="The Broad Institute Genome Sequencing Center for Infectious Disease"/>
            <person name="Wu L."/>
            <person name="Ma J."/>
        </authorList>
    </citation>
    <scope>NUCLEOTIDE SEQUENCE [LARGE SCALE GENOMIC DNA]</scope>
    <source>
        <strain evidence="3">JCM 11590</strain>
    </source>
</reference>